<organism evidence="1 2">
    <name type="scientific">Cupriavidus cauae</name>
    <dbReference type="NCBI Taxonomy" id="2608999"/>
    <lineage>
        <taxon>Bacteria</taxon>
        <taxon>Pseudomonadati</taxon>
        <taxon>Pseudomonadota</taxon>
        <taxon>Betaproteobacteria</taxon>
        <taxon>Burkholderiales</taxon>
        <taxon>Burkholderiaceae</taxon>
        <taxon>Cupriavidus</taxon>
    </lineage>
</organism>
<proteinExistence type="predicted"/>
<reference evidence="1 2" key="1">
    <citation type="submission" date="2019-09" db="EMBL/GenBank/DDBJ databases">
        <title>Isolation of a novel species in the genus Cupriavidus from patients with sepsis using whole genome sequencing.</title>
        <authorList>
            <person name="Kweon O.J."/>
            <person name="Lee M.-K."/>
        </authorList>
    </citation>
    <scope>NUCLEOTIDE SEQUENCE [LARGE SCALE GENOMIC DNA]</scope>
    <source>
        <strain evidence="1 2">MKL-01</strain>
    </source>
</reference>
<evidence type="ECO:0000313" key="2">
    <source>
        <dbReference type="Proteomes" id="UP000324324"/>
    </source>
</evidence>
<evidence type="ECO:0000313" key="1">
    <source>
        <dbReference type="EMBL" id="KAA6121491.1"/>
    </source>
</evidence>
<accession>A0A5M8AGR6</accession>
<dbReference type="RefSeq" id="WP_149320191.1">
    <property type="nucleotide sequence ID" value="NZ_CP080294.1"/>
</dbReference>
<dbReference type="AlphaFoldDB" id="A0A5M8AGR6"/>
<protein>
    <submittedName>
        <fullName evidence="1">Uncharacterized protein</fullName>
    </submittedName>
</protein>
<name>A0A5M8AGR6_9BURK</name>
<dbReference type="Proteomes" id="UP000324324">
    <property type="component" value="Unassembled WGS sequence"/>
</dbReference>
<gene>
    <name evidence="1" type="ORF">F1599_15830</name>
</gene>
<keyword evidence="2" id="KW-1185">Reference proteome</keyword>
<sequence>MQGKTTSLREAAQKWLPLSASHPCRVTRFGHTGSRRVPYACIGFERAGKRLSIVFFRHRDGSWYVFPPLH</sequence>
<comment type="caution">
    <text evidence="1">The sequence shown here is derived from an EMBL/GenBank/DDBJ whole genome shotgun (WGS) entry which is preliminary data.</text>
</comment>
<dbReference type="EMBL" id="VWRN01000043">
    <property type="protein sequence ID" value="KAA6121491.1"/>
    <property type="molecule type" value="Genomic_DNA"/>
</dbReference>